<organism evidence="1 2">
    <name type="scientific">Racocetra persica</name>
    <dbReference type="NCBI Taxonomy" id="160502"/>
    <lineage>
        <taxon>Eukaryota</taxon>
        <taxon>Fungi</taxon>
        <taxon>Fungi incertae sedis</taxon>
        <taxon>Mucoromycota</taxon>
        <taxon>Glomeromycotina</taxon>
        <taxon>Glomeromycetes</taxon>
        <taxon>Diversisporales</taxon>
        <taxon>Gigasporaceae</taxon>
        <taxon>Racocetra</taxon>
    </lineage>
</organism>
<evidence type="ECO:0000313" key="1">
    <source>
        <dbReference type="EMBL" id="CAG8492363.1"/>
    </source>
</evidence>
<protein>
    <submittedName>
        <fullName evidence="1">35156_t:CDS:1</fullName>
    </submittedName>
</protein>
<proteinExistence type="predicted"/>
<accession>A0ACA9KT84</accession>
<gene>
    <name evidence="1" type="ORF">RPERSI_LOCUS1447</name>
</gene>
<comment type="caution">
    <text evidence="1">The sequence shown here is derived from an EMBL/GenBank/DDBJ whole genome shotgun (WGS) entry which is preliminary data.</text>
</comment>
<reference evidence="1" key="1">
    <citation type="submission" date="2021-06" db="EMBL/GenBank/DDBJ databases">
        <authorList>
            <person name="Kallberg Y."/>
            <person name="Tangrot J."/>
            <person name="Rosling A."/>
        </authorList>
    </citation>
    <scope>NUCLEOTIDE SEQUENCE</scope>
    <source>
        <strain evidence="1">MA461A</strain>
    </source>
</reference>
<name>A0ACA9KT84_9GLOM</name>
<feature type="non-terminal residue" evidence="1">
    <location>
        <position position="1"/>
    </location>
</feature>
<sequence>AGRFIEDYKEVLDRYEKEIYLIYINNVMKEKKINRPDGACTIVRPTAFGSGQDIYAPLLNRQLPQEIFEMIIKHPNTKATILETPGK</sequence>
<keyword evidence="2" id="KW-1185">Reference proteome</keyword>
<evidence type="ECO:0000313" key="2">
    <source>
        <dbReference type="Proteomes" id="UP000789920"/>
    </source>
</evidence>
<dbReference type="EMBL" id="CAJVQC010001336">
    <property type="protein sequence ID" value="CAG8492363.1"/>
    <property type="molecule type" value="Genomic_DNA"/>
</dbReference>
<dbReference type="Proteomes" id="UP000789920">
    <property type="component" value="Unassembled WGS sequence"/>
</dbReference>